<dbReference type="SUPFAM" id="SSF49503">
    <property type="entry name" value="Cupredoxins"/>
    <property type="match status" value="1"/>
</dbReference>
<dbReference type="Gene3D" id="2.60.40.420">
    <property type="entry name" value="Cupredoxins - blue copper proteins"/>
    <property type="match status" value="1"/>
</dbReference>
<dbReference type="CDD" id="cd04211">
    <property type="entry name" value="Cupredoxin_like_2"/>
    <property type="match status" value="1"/>
</dbReference>
<evidence type="ECO:0000259" key="4">
    <source>
        <dbReference type="Pfam" id="PF00127"/>
    </source>
</evidence>
<feature type="domain" description="Blue (type 1) copper" evidence="4">
    <location>
        <begin position="60"/>
        <end position="166"/>
    </location>
</feature>
<dbReference type="EMBL" id="QXDA01000001">
    <property type="protein sequence ID" value="RIA35695.1"/>
    <property type="molecule type" value="Genomic_DNA"/>
</dbReference>
<organism evidence="5 6">
    <name type="scientific">Ectopseudomonas oleovorans</name>
    <name type="common">Pseudomonas oleovorans</name>
    <dbReference type="NCBI Taxonomy" id="301"/>
    <lineage>
        <taxon>Bacteria</taxon>
        <taxon>Pseudomonadati</taxon>
        <taxon>Pseudomonadota</taxon>
        <taxon>Gammaproteobacteria</taxon>
        <taxon>Pseudomonadales</taxon>
        <taxon>Pseudomonadaceae</taxon>
        <taxon>Ectopseudomonas</taxon>
    </lineage>
</organism>
<dbReference type="GO" id="GO:0009055">
    <property type="term" value="F:electron transfer activity"/>
    <property type="evidence" value="ECO:0007669"/>
    <property type="project" value="InterPro"/>
</dbReference>
<evidence type="ECO:0000313" key="5">
    <source>
        <dbReference type="EMBL" id="RIA35695.1"/>
    </source>
</evidence>
<feature type="chain" id="PRO_5017334907" evidence="3">
    <location>
        <begin position="25"/>
        <end position="169"/>
    </location>
</feature>
<dbReference type="Pfam" id="PF00127">
    <property type="entry name" value="Copper-bind"/>
    <property type="match status" value="1"/>
</dbReference>
<protein>
    <submittedName>
        <fullName evidence="5">Putative cupredoxin-like copper-binding protein</fullName>
    </submittedName>
</protein>
<reference evidence="5 6" key="1">
    <citation type="submission" date="2018-08" db="EMBL/GenBank/DDBJ databases">
        <title>Genome sequencing of rice bacterial endophytes.</title>
        <authorList>
            <person name="Venturi V."/>
        </authorList>
    </citation>
    <scope>NUCLEOTIDE SEQUENCE [LARGE SCALE GENOMIC DNA]</scope>
    <source>
        <strain evidence="5 6">E1205</strain>
    </source>
</reference>
<name>A0A397NLW3_ECTOL</name>
<dbReference type="InterPro" id="IPR050845">
    <property type="entry name" value="Cu-binding_ET"/>
</dbReference>
<dbReference type="InterPro" id="IPR033138">
    <property type="entry name" value="Cu_oxidase_CS"/>
</dbReference>
<sequence>MKRRSYTLPALFLVALLPVLQAQAQEDSHAGHGAMNMMDHGSEQKPWGIAGQADQVDRTVEIRMGDNMRFTPEKLQVKQGETIRFVHRNDGKLMHEFVLGTRQTLDEHAAEMLKGTGMAHGEAYMAHVAPEAQSEMIWTFNRAGEFEFACLIAGHYQAGMRGSVEVLAD</sequence>
<comment type="caution">
    <text evidence="5">The sequence shown here is derived from an EMBL/GenBank/DDBJ whole genome shotgun (WGS) entry which is preliminary data.</text>
</comment>
<dbReference type="PANTHER" id="PTHR38439:SF3">
    <property type="entry name" value="COPPER-RESISTANT CUPROPROTEIN COPI"/>
    <property type="match status" value="1"/>
</dbReference>
<evidence type="ECO:0000256" key="3">
    <source>
        <dbReference type="SAM" id="SignalP"/>
    </source>
</evidence>
<keyword evidence="2" id="KW-0186">Copper</keyword>
<dbReference type="InterPro" id="IPR000923">
    <property type="entry name" value="BlueCu_1"/>
</dbReference>
<dbReference type="Proteomes" id="UP000265836">
    <property type="component" value="Unassembled WGS sequence"/>
</dbReference>
<evidence type="ECO:0000256" key="2">
    <source>
        <dbReference type="ARBA" id="ARBA00023008"/>
    </source>
</evidence>
<gene>
    <name evidence="5" type="ORF">DFO61_0142</name>
</gene>
<keyword evidence="1" id="KW-0479">Metal-binding</keyword>
<dbReference type="InterPro" id="IPR008972">
    <property type="entry name" value="Cupredoxin"/>
</dbReference>
<dbReference type="PANTHER" id="PTHR38439">
    <property type="entry name" value="AURACYANIN-B"/>
    <property type="match status" value="1"/>
</dbReference>
<dbReference type="RefSeq" id="WP_119691062.1">
    <property type="nucleotide sequence ID" value="NZ_QXDA01000001.1"/>
</dbReference>
<dbReference type="PROSITE" id="PS00079">
    <property type="entry name" value="MULTICOPPER_OXIDASE1"/>
    <property type="match status" value="1"/>
</dbReference>
<proteinExistence type="predicted"/>
<dbReference type="AlphaFoldDB" id="A0A397NLW3"/>
<keyword evidence="3" id="KW-0732">Signal</keyword>
<evidence type="ECO:0000256" key="1">
    <source>
        <dbReference type="ARBA" id="ARBA00022723"/>
    </source>
</evidence>
<feature type="signal peptide" evidence="3">
    <location>
        <begin position="1"/>
        <end position="24"/>
    </location>
</feature>
<accession>A0A397NLW3</accession>
<dbReference type="GO" id="GO:0005507">
    <property type="term" value="F:copper ion binding"/>
    <property type="evidence" value="ECO:0007669"/>
    <property type="project" value="InterPro"/>
</dbReference>
<evidence type="ECO:0000313" key="6">
    <source>
        <dbReference type="Proteomes" id="UP000265836"/>
    </source>
</evidence>